<dbReference type="Gene3D" id="2.40.170.20">
    <property type="entry name" value="TonB-dependent receptor, beta-barrel domain"/>
    <property type="match status" value="1"/>
</dbReference>
<comment type="caution">
    <text evidence="12">The sequence shown here is derived from an EMBL/GenBank/DDBJ whole genome shotgun (WGS) entry which is preliminary data.</text>
</comment>
<dbReference type="InterPro" id="IPR012910">
    <property type="entry name" value="Plug_dom"/>
</dbReference>
<dbReference type="Pfam" id="PF07715">
    <property type="entry name" value="Plug"/>
    <property type="match status" value="1"/>
</dbReference>
<dbReference type="Gene3D" id="2.60.40.1120">
    <property type="entry name" value="Carboxypeptidase-like, regulatory domain"/>
    <property type="match status" value="1"/>
</dbReference>
<keyword evidence="13" id="KW-1185">Reference proteome</keyword>
<comment type="subcellular location">
    <subcellularLocation>
        <location evidence="1 8">Cell outer membrane</location>
        <topology evidence="1 8">Multi-pass membrane protein</topology>
    </subcellularLocation>
</comment>
<evidence type="ECO:0000256" key="8">
    <source>
        <dbReference type="PROSITE-ProRule" id="PRU01360"/>
    </source>
</evidence>
<dbReference type="InterPro" id="IPR023997">
    <property type="entry name" value="TonB-dep_OMP_SusC/RagA_CS"/>
</dbReference>
<evidence type="ECO:0000256" key="5">
    <source>
        <dbReference type="ARBA" id="ARBA00023077"/>
    </source>
</evidence>
<dbReference type="EMBL" id="JAHESF010000009">
    <property type="protein sequence ID" value="MBT1697531.1"/>
    <property type="molecule type" value="Genomic_DNA"/>
</dbReference>
<evidence type="ECO:0000313" key="12">
    <source>
        <dbReference type="EMBL" id="MBT1697531.1"/>
    </source>
</evidence>
<dbReference type="SUPFAM" id="SSF56935">
    <property type="entry name" value="Porins"/>
    <property type="match status" value="1"/>
</dbReference>
<name>A0AAP2DJJ8_9BACT</name>
<evidence type="ECO:0000256" key="4">
    <source>
        <dbReference type="ARBA" id="ARBA00022692"/>
    </source>
</evidence>
<protein>
    <submittedName>
        <fullName evidence="12">SusC/RagA family TonB-linked outer membrane protein</fullName>
    </submittedName>
</protein>
<evidence type="ECO:0000313" key="13">
    <source>
        <dbReference type="Proteomes" id="UP001319200"/>
    </source>
</evidence>
<dbReference type="Pfam" id="PF00593">
    <property type="entry name" value="TonB_dep_Rec_b-barrel"/>
    <property type="match status" value="1"/>
</dbReference>
<accession>A0AAP2DJJ8</accession>
<proteinExistence type="inferred from homology"/>
<gene>
    <name evidence="12" type="ORF">KK083_11635</name>
</gene>
<dbReference type="NCBIfam" id="TIGR04056">
    <property type="entry name" value="OMP_RagA_SusC"/>
    <property type="match status" value="1"/>
</dbReference>
<dbReference type="Pfam" id="PF13715">
    <property type="entry name" value="CarbopepD_reg_2"/>
    <property type="match status" value="1"/>
</dbReference>
<dbReference type="InterPro" id="IPR008969">
    <property type="entry name" value="CarboxyPept-like_regulatory"/>
</dbReference>
<reference evidence="12 13" key="1">
    <citation type="submission" date="2021-05" db="EMBL/GenBank/DDBJ databases">
        <title>A Polyphasic approach of four new species of the genus Ohtaekwangia: Ohtaekwangia histidinii sp. nov., Ohtaekwangia cretensis sp. nov., Ohtaekwangia indiensis sp. nov., Ohtaekwangia reichenbachii sp. nov. from diverse environment.</title>
        <authorList>
            <person name="Octaviana S."/>
        </authorList>
    </citation>
    <scope>NUCLEOTIDE SEQUENCE [LARGE SCALE GENOMIC DNA]</scope>
    <source>
        <strain evidence="12 13">PWU4</strain>
    </source>
</reference>
<evidence type="ECO:0000256" key="3">
    <source>
        <dbReference type="ARBA" id="ARBA00022452"/>
    </source>
</evidence>
<evidence type="ECO:0000256" key="7">
    <source>
        <dbReference type="ARBA" id="ARBA00023237"/>
    </source>
</evidence>
<dbReference type="PROSITE" id="PS52016">
    <property type="entry name" value="TONB_DEPENDENT_REC_3"/>
    <property type="match status" value="1"/>
</dbReference>
<feature type="domain" description="TonB-dependent receptor plug" evidence="11">
    <location>
        <begin position="118"/>
        <end position="238"/>
    </location>
</feature>
<keyword evidence="4 8" id="KW-0812">Transmembrane</keyword>
<organism evidence="12 13">
    <name type="scientific">Chryseosolibacter histidini</name>
    <dbReference type="NCBI Taxonomy" id="2782349"/>
    <lineage>
        <taxon>Bacteria</taxon>
        <taxon>Pseudomonadati</taxon>
        <taxon>Bacteroidota</taxon>
        <taxon>Cytophagia</taxon>
        <taxon>Cytophagales</taxon>
        <taxon>Chryseotaleaceae</taxon>
        <taxon>Chryseosolibacter</taxon>
    </lineage>
</organism>
<evidence type="ECO:0000256" key="6">
    <source>
        <dbReference type="ARBA" id="ARBA00023136"/>
    </source>
</evidence>
<dbReference type="AlphaFoldDB" id="A0AAP2DJJ8"/>
<keyword evidence="2 8" id="KW-0813">Transport</keyword>
<sequence length="1067" mass="117500">MRKNILIVRREESSSNPENAVYTEHTVRGKVVDDTGEPLAGVSIVLKGTTTGTTTDVGGIYALTLQEPTGVLQFSFIGFTTQEVNIENRTTIDVTLVPDVTSLTEVVVTALGVSREERSLGYATQEVEGKNLTFTKEQNVLGSLSGKIAGVQVVGSSGASMGGTQKIKIRGVNSINGSDQPLIVVDGTPISNANFSSSAGVDLGNLGQDVNPEDIESVNVLKGPTASALYGLRGQYGVIMITTKKGNKASKVNVELNSAFFVEKAANFMPYQNMYGGGSSQTWRTLPNGDKYVDMSVDESWGPKMDGTLVRHVFSFYPQDPEYKQLMPFVPHPDNIRDYFETGYNFNNGVSVSGGGENTNFRISFNDTRVEGVEPNTFLKRNNLGISAGMDITSKLKVSTNVNYARNNAQRPQQGSEVGSRYLGQWFQRSFDMKRLRDYKYDDGTILHWNLSRPSATTGEMNSFAPLYWSNPYFLAYENLSNDSRDRFFGDLGLTYKLLPELKLSGFIRSDMFTQSVEAREAFGGTGLPSYTTAKYQNREMNYEFLAQYTKTWGRFSLNGILGGNIYDRRYTFLSMGTVGGLSVPGYYSIAASIDRPDSGREDYMSYLLRKQIRSGYAMVSLGYNDTYYLDASIRNDNSSALPSNNNSYWYPSVSGSLVFSELLDWRPMSLGKLRLSYAQAGSDLSPYQTSSYYEIGKVYAGAVNANTITTPNNLNNPNIKPSFAHSYEAGIDLKFLNGRVGAGFTYYQQINKDQILKLDVSGTSGYQSATINAGEIENKGIELSLTGTPVQTGKLSWDIAFNIARNRNMIVKLYPGITSYQYGSTTYASVTTYAISYEKKPIGSLVGPTFKRDPATGKMLLDNNNMPTYTASDHDFGTVLPDYTGGMQNVFRYGKFELAAMIDFQVGGQFFSRSKMLAVRTGLDPITVATNDKGFNIREPIANGGGIKVEGISASTGEPVTAYVNPQTYFGIVGRRAYDDWVIDASYVKLREVRLGYTFDRSTWSKLPFQKIGLALTARNPVMLYQKAPKGIDPSEVSTGSQSLSWFESGQINTVRSYGVNLNVTF</sequence>
<evidence type="ECO:0000259" key="11">
    <source>
        <dbReference type="Pfam" id="PF07715"/>
    </source>
</evidence>
<feature type="domain" description="TonB-dependent receptor-like beta-barrel" evidence="10">
    <location>
        <begin position="441"/>
        <end position="873"/>
    </location>
</feature>
<dbReference type="InterPro" id="IPR000531">
    <property type="entry name" value="Beta-barrel_TonB"/>
</dbReference>
<evidence type="ECO:0000259" key="10">
    <source>
        <dbReference type="Pfam" id="PF00593"/>
    </source>
</evidence>
<dbReference type="InterPro" id="IPR039426">
    <property type="entry name" value="TonB-dep_rcpt-like"/>
</dbReference>
<dbReference type="InterPro" id="IPR036942">
    <property type="entry name" value="Beta-barrel_TonB_sf"/>
</dbReference>
<evidence type="ECO:0000256" key="2">
    <source>
        <dbReference type="ARBA" id="ARBA00022448"/>
    </source>
</evidence>
<evidence type="ECO:0000256" key="1">
    <source>
        <dbReference type="ARBA" id="ARBA00004571"/>
    </source>
</evidence>
<evidence type="ECO:0000256" key="9">
    <source>
        <dbReference type="RuleBase" id="RU003357"/>
    </source>
</evidence>
<dbReference type="InterPro" id="IPR037066">
    <property type="entry name" value="Plug_dom_sf"/>
</dbReference>
<dbReference type="Proteomes" id="UP001319200">
    <property type="component" value="Unassembled WGS sequence"/>
</dbReference>
<keyword evidence="3 8" id="KW-1134">Transmembrane beta strand</keyword>
<keyword evidence="7 8" id="KW-0998">Cell outer membrane</keyword>
<keyword evidence="6 8" id="KW-0472">Membrane</keyword>
<keyword evidence="5 9" id="KW-0798">TonB box</keyword>
<dbReference type="GO" id="GO:0009279">
    <property type="term" value="C:cell outer membrane"/>
    <property type="evidence" value="ECO:0007669"/>
    <property type="project" value="UniProtKB-SubCell"/>
</dbReference>
<dbReference type="SUPFAM" id="SSF49464">
    <property type="entry name" value="Carboxypeptidase regulatory domain-like"/>
    <property type="match status" value="1"/>
</dbReference>
<dbReference type="InterPro" id="IPR023996">
    <property type="entry name" value="TonB-dep_OMP_SusC/RagA"/>
</dbReference>
<comment type="similarity">
    <text evidence="8 9">Belongs to the TonB-dependent receptor family.</text>
</comment>
<dbReference type="NCBIfam" id="TIGR04057">
    <property type="entry name" value="SusC_RagA_signa"/>
    <property type="match status" value="1"/>
</dbReference>
<dbReference type="Gene3D" id="2.170.130.10">
    <property type="entry name" value="TonB-dependent receptor, plug domain"/>
    <property type="match status" value="1"/>
</dbReference>